<accession>A0AA37GKY2</accession>
<proteinExistence type="predicted"/>
<name>A0AA37GKY2_9PEZI</name>
<organism evidence="1 2">
    <name type="scientific">Colletotrichum liriopes</name>
    <dbReference type="NCBI Taxonomy" id="708192"/>
    <lineage>
        <taxon>Eukaryota</taxon>
        <taxon>Fungi</taxon>
        <taxon>Dikarya</taxon>
        <taxon>Ascomycota</taxon>
        <taxon>Pezizomycotina</taxon>
        <taxon>Sordariomycetes</taxon>
        <taxon>Hypocreomycetidae</taxon>
        <taxon>Glomerellales</taxon>
        <taxon>Glomerellaceae</taxon>
        <taxon>Colletotrichum</taxon>
        <taxon>Colletotrichum spaethianum species complex</taxon>
    </lineage>
</organism>
<evidence type="ECO:0000313" key="1">
    <source>
        <dbReference type="EMBL" id="GJC82850.1"/>
    </source>
</evidence>
<keyword evidence="2" id="KW-1185">Reference proteome</keyword>
<evidence type="ECO:0000313" key="2">
    <source>
        <dbReference type="Proteomes" id="UP001055172"/>
    </source>
</evidence>
<dbReference type="EMBL" id="BPPX01000010">
    <property type="protein sequence ID" value="GJC82850.1"/>
    <property type="molecule type" value="Genomic_DNA"/>
</dbReference>
<dbReference type="AlphaFoldDB" id="A0AA37GKY2"/>
<reference evidence="1 2" key="1">
    <citation type="submission" date="2021-07" db="EMBL/GenBank/DDBJ databases">
        <title>Genome data of Colletotrichum spaethianum.</title>
        <authorList>
            <person name="Utami Y.D."/>
            <person name="Hiruma K."/>
        </authorList>
    </citation>
    <scope>NUCLEOTIDE SEQUENCE [LARGE SCALE GENOMIC DNA]</scope>
    <source>
        <strain evidence="1 2">MAFF 242679</strain>
    </source>
</reference>
<sequence length="127" mass="14017">MGLFSSLPPAQAYAPHRRLTQVTENDQPLAIRRSEPAPSAAQIQASPQCKRGMESIAFWRANTRNLGHLAGEPKQVQLHAINDTNNWTMVTLKTTAYLLPNSVARTMATIVAQHFQDDGLNRLSLPS</sequence>
<dbReference type="Proteomes" id="UP001055172">
    <property type="component" value="Unassembled WGS sequence"/>
</dbReference>
<comment type="caution">
    <text evidence="1">The sequence shown here is derived from an EMBL/GenBank/DDBJ whole genome shotgun (WGS) entry which is preliminary data.</text>
</comment>
<gene>
    <name evidence="1" type="ORF">ColLi_05688</name>
</gene>
<protein>
    <submittedName>
        <fullName evidence="1">Uncharacterized protein</fullName>
    </submittedName>
</protein>